<protein>
    <recommendedName>
        <fullName evidence="3">HTH cro/C1-type domain-containing protein</fullName>
    </recommendedName>
</protein>
<comment type="caution">
    <text evidence="1">The sequence shown here is derived from an EMBL/GenBank/DDBJ whole genome shotgun (WGS) entry which is preliminary data.</text>
</comment>
<dbReference type="AlphaFoldDB" id="A0A1Y5FB11"/>
<dbReference type="Proteomes" id="UP000196531">
    <property type="component" value="Unassembled WGS sequence"/>
</dbReference>
<evidence type="ECO:0000313" key="1">
    <source>
        <dbReference type="EMBL" id="OUR98869.1"/>
    </source>
</evidence>
<organism evidence="1 2">
    <name type="scientific">Halobacteriovorax marinus</name>
    <dbReference type="NCBI Taxonomy" id="97084"/>
    <lineage>
        <taxon>Bacteria</taxon>
        <taxon>Pseudomonadati</taxon>
        <taxon>Bdellovibrionota</taxon>
        <taxon>Bacteriovoracia</taxon>
        <taxon>Bacteriovoracales</taxon>
        <taxon>Halobacteriovoraceae</taxon>
        <taxon>Halobacteriovorax</taxon>
    </lineage>
</organism>
<evidence type="ECO:0008006" key="3">
    <source>
        <dbReference type="Google" id="ProtNLM"/>
    </source>
</evidence>
<accession>A0A1Y5FB11</accession>
<name>A0A1Y5FB11_9BACT</name>
<proteinExistence type="predicted"/>
<gene>
    <name evidence="1" type="ORF">A9Q84_05505</name>
</gene>
<dbReference type="EMBL" id="MAAO01000004">
    <property type="protein sequence ID" value="OUR98869.1"/>
    <property type="molecule type" value="Genomic_DNA"/>
</dbReference>
<evidence type="ECO:0000313" key="2">
    <source>
        <dbReference type="Proteomes" id="UP000196531"/>
    </source>
</evidence>
<sequence>MKVKDVPQDQNESYEGHSKIRYAKSEDGSIVKVKSSGWKVEEDATSLAWDDIHENLKSVYFKVEANELSPLAYRMEEALLTADLLAQNLGYWTFTVKRHLKPKVFNGLNEKKLMKYCDYFEITLEELKTLPKDLPWK</sequence>
<reference evidence="2" key="1">
    <citation type="journal article" date="2017" name="Proc. Natl. Acad. Sci. U.S.A.">
        <title>Simulation of Deepwater Horizon oil plume reveals substrate specialization within a complex community of hydrocarbon-degraders.</title>
        <authorList>
            <person name="Hu P."/>
            <person name="Dubinsky E.A."/>
            <person name="Probst A.J."/>
            <person name="Wang J."/>
            <person name="Sieber C.M.K."/>
            <person name="Tom L.M."/>
            <person name="Gardinali P."/>
            <person name="Banfield J.F."/>
            <person name="Atlas R.M."/>
            <person name="Andersen G.L."/>
        </authorList>
    </citation>
    <scope>NUCLEOTIDE SEQUENCE [LARGE SCALE GENOMIC DNA]</scope>
</reference>